<feature type="domain" description="Major facilitator superfamily (MFS) profile" evidence="8">
    <location>
        <begin position="15"/>
        <end position="398"/>
    </location>
</feature>
<feature type="transmembrane region" description="Helical" evidence="7">
    <location>
        <begin position="55"/>
        <end position="73"/>
    </location>
</feature>
<feature type="transmembrane region" description="Helical" evidence="7">
    <location>
        <begin position="255"/>
        <end position="275"/>
    </location>
</feature>
<dbReference type="GO" id="GO:0005886">
    <property type="term" value="C:plasma membrane"/>
    <property type="evidence" value="ECO:0007669"/>
    <property type="project" value="UniProtKB-SubCell"/>
</dbReference>
<dbReference type="PANTHER" id="PTHR23517:SF2">
    <property type="entry name" value="MULTIDRUG RESISTANCE PROTEIN MDTH"/>
    <property type="match status" value="1"/>
</dbReference>
<evidence type="ECO:0000256" key="4">
    <source>
        <dbReference type="ARBA" id="ARBA00022692"/>
    </source>
</evidence>
<feature type="transmembrane region" description="Helical" evidence="7">
    <location>
        <begin position="345"/>
        <end position="364"/>
    </location>
</feature>
<dbReference type="AlphaFoldDB" id="A0A157QI60"/>
<evidence type="ECO:0000256" key="2">
    <source>
        <dbReference type="ARBA" id="ARBA00022448"/>
    </source>
</evidence>
<evidence type="ECO:0000256" key="7">
    <source>
        <dbReference type="SAM" id="Phobius"/>
    </source>
</evidence>
<dbReference type="GO" id="GO:0022857">
    <property type="term" value="F:transmembrane transporter activity"/>
    <property type="evidence" value="ECO:0007669"/>
    <property type="project" value="InterPro"/>
</dbReference>
<evidence type="ECO:0000256" key="3">
    <source>
        <dbReference type="ARBA" id="ARBA00022475"/>
    </source>
</evidence>
<feature type="transmembrane region" description="Helical" evidence="7">
    <location>
        <begin position="171"/>
        <end position="192"/>
    </location>
</feature>
<dbReference type="EMBL" id="LT546645">
    <property type="protein sequence ID" value="SAI67295.1"/>
    <property type="molecule type" value="Genomic_DNA"/>
</dbReference>
<dbReference type="InterPro" id="IPR011701">
    <property type="entry name" value="MFS"/>
</dbReference>
<keyword evidence="10" id="KW-1185">Reference proteome</keyword>
<feature type="transmembrane region" description="Helical" evidence="7">
    <location>
        <begin position="287"/>
        <end position="304"/>
    </location>
</feature>
<keyword evidence="5 7" id="KW-1133">Transmembrane helix</keyword>
<evidence type="ECO:0000256" key="6">
    <source>
        <dbReference type="ARBA" id="ARBA00023136"/>
    </source>
</evidence>
<dbReference type="InterPro" id="IPR020846">
    <property type="entry name" value="MFS_dom"/>
</dbReference>
<name>A0A157QI60_9BORD</name>
<keyword evidence="4 7" id="KW-0812">Transmembrane</keyword>
<evidence type="ECO:0000313" key="10">
    <source>
        <dbReference type="Proteomes" id="UP000076825"/>
    </source>
</evidence>
<dbReference type="Gene3D" id="1.20.1250.20">
    <property type="entry name" value="MFS general substrate transporter like domains"/>
    <property type="match status" value="1"/>
</dbReference>
<feature type="transmembrane region" description="Helical" evidence="7">
    <location>
        <begin position="110"/>
        <end position="132"/>
    </location>
</feature>
<evidence type="ECO:0000256" key="1">
    <source>
        <dbReference type="ARBA" id="ARBA00004651"/>
    </source>
</evidence>
<sequence length="410" mass="43175">MATFMNVSDPPRPHARPVTLLLNVAHGIDHMFLLIFATAVGAIASDFGFAQWEDLMPYGVAAFFMFGIGSWPAGKLGDVWGRRRMMLLFFFGIGAATLLCALAGNAWQLAGALALVGLFGAIYHPVGIPMIVQHAPNPGAVIGVNGLAGNLGVAVAALVTGVLVQTLGWRAAFAVPGALAIVCGLIFMRVCPEEAEAPARRKVRAPVTLSPQALARAFAVMTAAAITGSLLFNFTTNGNAQLLDERLQHVVDDPVLVGALLAAIYVVASFAQIVVGRLIDRVALKPLYRSIALFQVPLLLWAAWAQGWAFYAALLGAMIFIFGAIPFTDAMIVRYVDDHSRSRVAGMRLTVSFGVSSLAVWLLGPLVKEAGFTTLLLVMAGLAACTAAMVSLLPGEPSSNTPLKPARAGS</sequence>
<dbReference type="STRING" id="123899.SAMEA3906487_00681"/>
<dbReference type="PANTHER" id="PTHR23517">
    <property type="entry name" value="RESISTANCE PROTEIN MDTM, PUTATIVE-RELATED-RELATED"/>
    <property type="match status" value="1"/>
</dbReference>
<keyword evidence="6 7" id="KW-0472">Membrane</keyword>
<feature type="transmembrane region" description="Helical" evidence="7">
    <location>
        <begin position="85"/>
        <end position="104"/>
    </location>
</feature>
<comment type="subcellular location">
    <subcellularLocation>
        <location evidence="1">Cell membrane</location>
        <topology evidence="1">Multi-pass membrane protein</topology>
    </subcellularLocation>
</comment>
<feature type="transmembrane region" description="Helical" evidence="7">
    <location>
        <begin position="213"/>
        <end position="235"/>
    </location>
</feature>
<accession>A0A157QI60</accession>
<evidence type="ECO:0000256" key="5">
    <source>
        <dbReference type="ARBA" id="ARBA00022989"/>
    </source>
</evidence>
<reference evidence="9 10" key="1">
    <citation type="submission" date="2016-04" db="EMBL/GenBank/DDBJ databases">
        <authorList>
            <consortium name="Pathogen Informatics"/>
        </authorList>
    </citation>
    <scope>NUCLEOTIDE SEQUENCE [LARGE SCALE GENOMIC DNA]</scope>
    <source>
        <strain evidence="9 10">H044680328</strain>
    </source>
</reference>
<feature type="transmembrane region" description="Helical" evidence="7">
    <location>
        <begin position="370"/>
        <end position="393"/>
    </location>
</feature>
<keyword evidence="3" id="KW-1003">Cell membrane</keyword>
<protein>
    <submittedName>
        <fullName evidence="9">Transporter</fullName>
    </submittedName>
</protein>
<dbReference type="Proteomes" id="UP000076825">
    <property type="component" value="Chromosome 1"/>
</dbReference>
<dbReference type="InterPro" id="IPR036259">
    <property type="entry name" value="MFS_trans_sf"/>
</dbReference>
<dbReference type="eggNOG" id="COG2814">
    <property type="taxonomic scope" value="Bacteria"/>
</dbReference>
<feature type="transmembrane region" description="Helical" evidence="7">
    <location>
        <begin position="144"/>
        <end position="165"/>
    </location>
</feature>
<dbReference type="KEGG" id="btrm:SAMEA390648700681"/>
<organism evidence="9 10">
    <name type="scientific">Bordetella trematum</name>
    <dbReference type="NCBI Taxonomy" id="123899"/>
    <lineage>
        <taxon>Bacteria</taxon>
        <taxon>Pseudomonadati</taxon>
        <taxon>Pseudomonadota</taxon>
        <taxon>Betaproteobacteria</taxon>
        <taxon>Burkholderiales</taxon>
        <taxon>Alcaligenaceae</taxon>
        <taxon>Bordetella</taxon>
    </lineage>
</organism>
<proteinExistence type="predicted"/>
<dbReference type="PATRIC" id="fig|123899.6.peg.654"/>
<feature type="transmembrane region" description="Helical" evidence="7">
    <location>
        <begin position="20"/>
        <end position="43"/>
    </location>
</feature>
<evidence type="ECO:0000313" key="9">
    <source>
        <dbReference type="EMBL" id="SAI67295.1"/>
    </source>
</evidence>
<keyword evidence="2" id="KW-0813">Transport</keyword>
<dbReference type="InterPro" id="IPR050171">
    <property type="entry name" value="MFS_Transporters"/>
</dbReference>
<dbReference type="PROSITE" id="PS50850">
    <property type="entry name" value="MFS"/>
    <property type="match status" value="1"/>
</dbReference>
<feature type="transmembrane region" description="Helical" evidence="7">
    <location>
        <begin position="310"/>
        <end position="333"/>
    </location>
</feature>
<evidence type="ECO:0000259" key="8">
    <source>
        <dbReference type="PROSITE" id="PS50850"/>
    </source>
</evidence>
<dbReference type="SUPFAM" id="SSF103473">
    <property type="entry name" value="MFS general substrate transporter"/>
    <property type="match status" value="1"/>
</dbReference>
<dbReference type="Pfam" id="PF07690">
    <property type="entry name" value="MFS_1"/>
    <property type="match status" value="1"/>
</dbReference>
<gene>
    <name evidence="9" type="ORF">SAMEA3906487_00681</name>
</gene>
<dbReference type="OrthoDB" id="8524807at2"/>